<dbReference type="SUPFAM" id="SSF53822">
    <property type="entry name" value="Periplasmic binding protein-like I"/>
    <property type="match status" value="1"/>
</dbReference>
<feature type="domain" description="LysM" evidence="5">
    <location>
        <begin position="314"/>
        <end position="358"/>
    </location>
</feature>
<dbReference type="InterPro" id="IPR036779">
    <property type="entry name" value="LysM_dom_sf"/>
</dbReference>
<sequence length="832" mass="94515">MRVILKFIVVFLLVVFELPLNAQSLKKNEVVVISGEKFVVHQIETGETIFSLTQKFKVSREELEKYNPKLTEGPKIGDVIKIPYREDADVSAKSGQERGKPSGFLTHKVKSKNETAYFIARQYGISVEELYAHNPGVTTIKKGLKLQIPFWNEKAPVAETPKVPVAEKKEEVKIQPQPLPAGTLTHQVVSGETVYSIAKKYGVSEAEILALNPAAKNLKAGAKLSIPVTKKETAIVPVEKPKEEFSGKYFEHIIESGETLWGTARKYDVTENELKTLNPILNTDFPAGAVIRVPVKETEIEQTEARPLNEEAFDKHDVKKGETLYGVSKEFDVSIYELKKYNPVLEHRNLVEGETILIPHKTEEAAVTQPETESVSETVVSPEAALPDEKYFAVDATMEIPEFCKPQLREFSSETFDVALFLPLFLEANDTLNREEAIPDSMIFLADINGHSPNNQHLLEVMASQDTTIEVERKPMFKKFYRSSENFVQFYEGVLMALDHLQQTGLNVRLHVFDTEQRMDAVRKFIFTDEFLQTDLIIGPIYPEVQKEVAEIAAKNRIPLVSPLAAQSGLLSSNPYYYQVNPTRDYLTQQTADMVAEEYHNSNFIILKTQEYAGTPEGKMVDMLQEKFFNSGFMSERDGVNFTIYDFQREGAFGLRRIMSTTKENVIYIPSSDEGILSISISNLNNLASDYSMTLIGTHRYPSYQSIQIDHFHNLKLKYLAPYWTDYRSPKTIRFVSDFKTAFATEPDNFGFQGYDVTTYFVKALAELGRDFGECLPYFHVDLIQGNYHFDKYSKFGGYMNQGVSVISYTRNYEVKRERVKGQPRLVAEISE</sequence>
<feature type="domain" description="LysM" evidence="5">
    <location>
        <begin position="184"/>
        <end position="228"/>
    </location>
</feature>
<proteinExistence type="predicted"/>
<gene>
    <name evidence="6" type="ORF">D1614_16390</name>
</gene>
<evidence type="ECO:0000313" key="6">
    <source>
        <dbReference type="EMBL" id="RIJ47013.1"/>
    </source>
</evidence>
<dbReference type="Gene3D" id="3.10.350.10">
    <property type="entry name" value="LysM domain"/>
    <property type="match status" value="5"/>
</dbReference>
<dbReference type="RefSeq" id="WP_119439053.1">
    <property type="nucleotide sequence ID" value="NZ_QWGR01000010.1"/>
</dbReference>
<comment type="caution">
    <text evidence="6">The sequence shown here is derived from an EMBL/GenBank/DDBJ whole genome shotgun (WGS) entry which is preliminary data.</text>
</comment>
<dbReference type="InterPro" id="IPR001828">
    <property type="entry name" value="ANF_lig-bd_rcpt"/>
</dbReference>
<dbReference type="CDD" id="cd00118">
    <property type="entry name" value="LysM"/>
    <property type="match status" value="5"/>
</dbReference>
<dbReference type="GO" id="GO:0016020">
    <property type="term" value="C:membrane"/>
    <property type="evidence" value="ECO:0007669"/>
    <property type="project" value="UniProtKB-SubCell"/>
</dbReference>
<accession>A0A399SZ16</accession>
<keyword evidence="2" id="KW-0812">Transmembrane</keyword>
<feature type="domain" description="LysM" evidence="5">
    <location>
        <begin position="250"/>
        <end position="293"/>
    </location>
</feature>
<evidence type="ECO:0000256" key="2">
    <source>
        <dbReference type="ARBA" id="ARBA00022692"/>
    </source>
</evidence>
<organism evidence="6 7">
    <name type="scientific">Maribellus luteus</name>
    <dbReference type="NCBI Taxonomy" id="2305463"/>
    <lineage>
        <taxon>Bacteria</taxon>
        <taxon>Pseudomonadati</taxon>
        <taxon>Bacteroidota</taxon>
        <taxon>Bacteroidia</taxon>
        <taxon>Marinilabiliales</taxon>
        <taxon>Prolixibacteraceae</taxon>
        <taxon>Maribellus</taxon>
    </lineage>
</organism>
<evidence type="ECO:0000313" key="7">
    <source>
        <dbReference type="Proteomes" id="UP000265926"/>
    </source>
</evidence>
<dbReference type="AlphaFoldDB" id="A0A399SZ16"/>
<dbReference type="PROSITE" id="PS51782">
    <property type="entry name" value="LYSM"/>
    <property type="match status" value="3"/>
</dbReference>
<evidence type="ECO:0000256" key="3">
    <source>
        <dbReference type="ARBA" id="ARBA00022989"/>
    </source>
</evidence>
<dbReference type="SMART" id="SM00257">
    <property type="entry name" value="LysM"/>
    <property type="match status" value="5"/>
</dbReference>
<dbReference type="OrthoDB" id="2149800at2"/>
<dbReference type="Gene3D" id="3.40.50.2300">
    <property type="match status" value="2"/>
</dbReference>
<dbReference type="CDD" id="cd06268">
    <property type="entry name" value="PBP1_ABC_transporter_LIVBP-like"/>
    <property type="match status" value="1"/>
</dbReference>
<protein>
    <submittedName>
        <fullName evidence="6">LysM peptidoglycan-binding domain-containing protein</fullName>
    </submittedName>
</protein>
<dbReference type="Proteomes" id="UP000265926">
    <property type="component" value="Unassembled WGS sequence"/>
</dbReference>
<dbReference type="EMBL" id="QWGR01000010">
    <property type="protein sequence ID" value="RIJ47013.1"/>
    <property type="molecule type" value="Genomic_DNA"/>
</dbReference>
<dbReference type="PANTHER" id="PTHR33734">
    <property type="entry name" value="LYSM DOMAIN-CONTAINING GPI-ANCHORED PROTEIN 2"/>
    <property type="match status" value="1"/>
</dbReference>
<dbReference type="InterPro" id="IPR018392">
    <property type="entry name" value="LysM"/>
</dbReference>
<dbReference type="Pfam" id="PF01094">
    <property type="entry name" value="ANF_receptor"/>
    <property type="match status" value="1"/>
</dbReference>
<dbReference type="PANTHER" id="PTHR33734:SF22">
    <property type="entry name" value="MEMBRANE-BOUND LYTIC MUREIN TRANSGLYCOSYLASE D"/>
    <property type="match status" value="1"/>
</dbReference>
<reference evidence="6 7" key="1">
    <citation type="submission" date="2018-08" db="EMBL/GenBank/DDBJ databases">
        <title>Pallidiluteibacterium maritimus gen. nov., sp. nov., isolated from coastal sediment.</title>
        <authorList>
            <person name="Zhou L.Y."/>
        </authorList>
    </citation>
    <scope>NUCLEOTIDE SEQUENCE [LARGE SCALE GENOMIC DNA]</scope>
    <source>
        <strain evidence="6 7">XSD2</strain>
    </source>
</reference>
<dbReference type="SUPFAM" id="SSF54106">
    <property type="entry name" value="LysM domain"/>
    <property type="match status" value="5"/>
</dbReference>
<keyword evidence="4" id="KW-0472">Membrane</keyword>
<evidence type="ECO:0000259" key="5">
    <source>
        <dbReference type="PROSITE" id="PS51782"/>
    </source>
</evidence>
<dbReference type="Pfam" id="PF01476">
    <property type="entry name" value="LysM"/>
    <property type="match status" value="5"/>
</dbReference>
<name>A0A399SZ16_9BACT</name>
<dbReference type="InterPro" id="IPR028082">
    <property type="entry name" value="Peripla_BP_I"/>
</dbReference>
<evidence type="ECO:0000256" key="4">
    <source>
        <dbReference type="ARBA" id="ARBA00023136"/>
    </source>
</evidence>
<keyword evidence="7" id="KW-1185">Reference proteome</keyword>
<keyword evidence="3" id="KW-1133">Transmembrane helix</keyword>
<evidence type="ECO:0000256" key="1">
    <source>
        <dbReference type="ARBA" id="ARBA00004370"/>
    </source>
</evidence>
<comment type="subcellular location">
    <subcellularLocation>
        <location evidence="1">Membrane</location>
    </subcellularLocation>
</comment>